<dbReference type="InterPro" id="IPR011011">
    <property type="entry name" value="Znf_FYVE_PHD"/>
</dbReference>
<keyword evidence="6" id="KW-0862">Zinc</keyword>
<evidence type="ECO:0000313" key="14">
    <source>
        <dbReference type="Proteomes" id="UP000095282"/>
    </source>
</evidence>
<evidence type="ECO:0000256" key="8">
    <source>
        <dbReference type="PIRSR" id="PIRSR602717-51"/>
    </source>
</evidence>
<keyword evidence="7" id="KW-0007">Acetylation</keyword>
<dbReference type="InterPro" id="IPR001965">
    <property type="entry name" value="Znf_PHD"/>
</dbReference>
<protein>
    <recommendedName>
        <fullName evidence="2 10">Histone acetyltransferase</fullName>
        <ecNumber evidence="2 10">2.3.1.48</ecNumber>
    </recommendedName>
</protein>
<evidence type="ECO:0000256" key="1">
    <source>
        <dbReference type="ARBA" id="ARBA00010107"/>
    </source>
</evidence>
<dbReference type="GO" id="GO:0003712">
    <property type="term" value="F:transcription coregulator activity"/>
    <property type="evidence" value="ECO:0007669"/>
    <property type="project" value="TreeGrafter"/>
</dbReference>
<evidence type="ECO:0000256" key="10">
    <source>
        <dbReference type="RuleBase" id="RU361211"/>
    </source>
</evidence>
<evidence type="ECO:0000256" key="11">
    <source>
        <dbReference type="SAM" id="MobiDB-lite"/>
    </source>
</evidence>
<dbReference type="InterPro" id="IPR016181">
    <property type="entry name" value="Acyl_CoA_acyltransferase"/>
</dbReference>
<evidence type="ECO:0000256" key="3">
    <source>
        <dbReference type="ARBA" id="ARBA00022679"/>
    </source>
</evidence>
<dbReference type="PANTHER" id="PTHR10615">
    <property type="entry name" value="HISTONE ACETYLTRANSFERASE"/>
    <property type="match status" value="1"/>
</dbReference>
<feature type="region of interest" description="Disordered" evidence="11">
    <location>
        <begin position="1"/>
        <end position="97"/>
    </location>
</feature>
<dbReference type="SMART" id="SM00249">
    <property type="entry name" value="PHD"/>
    <property type="match status" value="2"/>
</dbReference>
<comment type="subcellular location">
    <subcellularLocation>
        <location evidence="10">Nucleus</location>
    </subcellularLocation>
</comment>
<feature type="active site" description="Proton donor/acceptor" evidence="8">
    <location>
        <position position="501"/>
    </location>
</feature>
<evidence type="ECO:0000256" key="2">
    <source>
        <dbReference type="ARBA" id="ARBA00013184"/>
    </source>
</evidence>
<dbReference type="PROSITE" id="PS51726">
    <property type="entry name" value="MYST_HAT"/>
    <property type="match status" value="1"/>
</dbReference>
<dbReference type="SUPFAM" id="SSF57903">
    <property type="entry name" value="FYVE/PHD zinc finger"/>
    <property type="match status" value="2"/>
</dbReference>
<dbReference type="STRING" id="1561998.A0A1I7UL45"/>
<dbReference type="AlphaFoldDB" id="A0A1I7UL45"/>
<dbReference type="InterPro" id="IPR002717">
    <property type="entry name" value="HAT_MYST-type"/>
</dbReference>
<dbReference type="GO" id="GO:0006357">
    <property type="term" value="P:regulation of transcription by RNA polymerase II"/>
    <property type="evidence" value="ECO:0007669"/>
    <property type="project" value="TreeGrafter"/>
</dbReference>
<dbReference type="GO" id="GO:0010484">
    <property type="term" value="F:histone H3 acetyltransferase activity"/>
    <property type="evidence" value="ECO:0007669"/>
    <property type="project" value="TreeGrafter"/>
</dbReference>
<dbReference type="GO" id="GO:0036409">
    <property type="term" value="C:histone H3-K14 acetyltransferase complex"/>
    <property type="evidence" value="ECO:0007669"/>
    <property type="project" value="TreeGrafter"/>
</dbReference>
<dbReference type="GO" id="GO:0010485">
    <property type="term" value="F:histone H4 acetyltransferase activity"/>
    <property type="evidence" value="ECO:0007669"/>
    <property type="project" value="TreeGrafter"/>
</dbReference>
<dbReference type="PROSITE" id="PS50016">
    <property type="entry name" value="ZF_PHD_2"/>
    <property type="match status" value="1"/>
</dbReference>
<dbReference type="PANTHER" id="PTHR10615:SF161">
    <property type="entry name" value="HISTONE ACETYLTRANSFERASE KAT7"/>
    <property type="match status" value="1"/>
</dbReference>
<name>A0A1I7UL45_9PELO</name>
<dbReference type="FunFam" id="1.10.10.10:FF:000476">
    <property type="entry name" value="Histone acetyltransferase"/>
    <property type="match status" value="1"/>
</dbReference>
<accession>A0A1I7UL45</accession>
<evidence type="ECO:0000256" key="5">
    <source>
        <dbReference type="ARBA" id="ARBA00022771"/>
    </source>
</evidence>
<reference evidence="15" key="1">
    <citation type="submission" date="2016-11" db="UniProtKB">
        <authorList>
            <consortium name="WormBaseParasite"/>
        </authorList>
    </citation>
    <scope>IDENTIFICATION</scope>
</reference>
<dbReference type="Gene3D" id="3.30.60.60">
    <property type="entry name" value="N-acetyl transferase-like"/>
    <property type="match status" value="1"/>
</dbReference>
<keyword evidence="14" id="KW-1185">Reference proteome</keyword>
<sequence length="611" mass="69386">MGKVTTDSTSNSMPPTISNGNSKSRPQNGFENTPKRKLFRRAGDDPSSNSEPLSKKMRAEANDMPRGKNSEDNKTPTTETSEEDTTRRRRTLKPGGASPTCTFCKDVQESEQLLECSTCKANYHIKKCLRYKDEIADNIMKLKEWFCPRCVVCSACNDFVSDALNVECSACCRAWHGACAPKGHSPSVEFDSPWFCSACCRTRNFRVIDSPGYTPSRKSVPTGRKCRKSNDKLEFNIDIDELTDLINKRDFTWEYLNYEAGFTSAPPIPPPQPKSRLKGSKSLANNQSEYNQVDRNASIPKVVAKDVKLFHESEKRAYPQKETSSAQNGQFLHFGTGKSCKAIYSSAYQEPLHSAPHLYACKFCLHTTHLKEDLVVHWDHCTSRHPPGNEIYRDDGISFFEVDGAYQKKYCQDLCLLAKLFIASKTLYDEVETFIFYVLCEITSEGYVIVGYFSKEKNPSKNNNLSCLLVLPMVQKMGYGRLLIDMSYELSRREHRVGHPEHPLSDLGILAYRGYWRSSLLCYIRSHRNSDRLSIKDICLATRITPVDIVNQMMIDKLITLKGTVYSIKVSKRALKFPLSQCRRRVVNPSKLVWKPRNTAGLDPTKINSYI</sequence>
<dbReference type="CDD" id="cd15489">
    <property type="entry name" value="PHD_SF"/>
    <property type="match status" value="1"/>
</dbReference>
<evidence type="ECO:0000256" key="6">
    <source>
        <dbReference type="ARBA" id="ARBA00022833"/>
    </source>
</evidence>
<feature type="domain" description="PHD-type" evidence="12">
    <location>
        <begin position="147"/>
        <end position="202"/>
    </location>
</feature>
<dbReference type="Gene3D" id="3.30.40.10">
    <property type="entry name" value="Zinc/RING finger domain, C3HC4 (zinc finger)"/>
    <property type="match status" value="1"/>
</dbReference>
<organism evidence="14 15">
    <name type="scientific">Caenorhabditis tropicalis</name>
    <dbReference type="NCBI Taxonomy" id="1561998"/>
    <lineage>
        <taxon>Eukaryota</taxon>
        <taxon>Metazoa</taxon>
        <taxon>Ecdysozoa</taxon>
        <taxon>Nematoda</taxon>
        <taxon>Chromadorea</taxon>
        <taxon>Rhabditida</taxon>
        <taxon>Rhabditina</taxon>
        <taxon>Rhabditomorpha</taxon>
        <taxon>Rhabditoidea</taxon>
        <taxon>Rhabditidae</taxon>
        <taxon>Peloderinae</taxon>
        <taxon>Caenorhabditis</taxon>
    </lineage>
</organism>
<keyword evidence="10" id="KW-0539">Nucleus</keyword>
<dbReference type="SUPFAM" id="SSF55729">
    <property type="entry name" value="Acyl-CoA N-acyltransferases (Nat)"/>
    <property type="match status" value="1"/>
</dbReference>
<dbReference type="InterPro" id="IPR050603">
    <property type="entry name" value="MYST_HAT"/>
</dbReference>
<keyword evidence="4" id="KW-0479">Metal-binding</keyword>
<dbReference type="GO" id="GO:0003682">
    <property type="term" value="F:chromatin binding"/>
    <property type="evidence" value="ECO:0007669"/>
    <property type="project" value="TreeGrafter"/>
</dbReference>
<dbReference type="WBParaSite" id="Csp11.Scaffold630.g17036.t1">
    <property type="protein sequence ID" value="Csp11.Scaffold630.g17036.t1"/>
    <property type="gene ID" value="Csp11.Scaffold630.g17036"/>
</dbReference>
<keyword evidence="5 9" id="KW-0863">Zinc-finger</keyword>
<dbReference type="Gene3D" id="3.40.630.30">
    <property type="match status" value="1"/>
</dbReference>
<feature type="compositionally biased region" description="Polar residues" evidence="11">
    <location>
        <begin position="1"/>
        <end position="31"/>
    </location>
</feature>
<dbReference type="GO" id="GO:0008270">
    <property type="term" value="F:zinc ion binding"/>
    <property type="evidence" value="ECO:0007669"/>
    <property type="project" value="UniProtKB-KW"/>
</dbReference>
<dbReference type="eggNOG" id="KOG2747">
    <property type="taxonomic scope" value="Eukaryota"/>
</dbReference>
<evidence type="ECO:0000313" key="15">
    <source>
        <dbReference type="WBParaSite" id="Csp11.Scaffold630.g17036.t1"/>
    </source>
</evidence>
<evidence type="ECO:0000256" key="7">
    <source>
        <dbReference type="ARBA" id="ARBA00022990"/>
    </source>
</evidence>
<dbReference type="EC" id="2.3.1.48" evidence="2 10"/>
<evidence type="ECO:0000259" key="12">
    <source>
        <dbReference type="PROSITE" id="PS50016"/>
    </source>
</evidence>
<feature type="compositionally biased region" description="Basic and acidic residues" evidence="11">
    <location>
        <begin position="53"/>
        <end position="74"/>
    </location>
</feature>
<comment type="similarity">
    <text evidence="1 10">Belongs to the MYST (SAS/MOZ) family.</text>
</comment>
<keyword evidence="3" id="KW-0808">Transferase</keyword>
<dbReference type="InterPro" id="IPR019787">
    <property type="entry name" value="Znf_PHD-finger"/>
</dbReference>
<dbReference type="InterPro" id="IPR013083">
    <property type="entry name" value="Znf_RING/FYVE/PHD"/>
</dbReference>
<comment type="catalytic activity">
    <reaction evidence="10">
        <text>L-lysyl-[protein] + acetyl-CoA = N(6)-acetyl-L-lysyl-[protein] + CoA + H(+)</text>
        <dbReference type="Rhea" id="RHEA:45948"/>
        <dbReference type="Rhea" id="RHEA-COMP:9752"/>
        <dbReference type="Rhea" id="RHEA-COMP:10731"/>
        <dbReference type="ChEBI" id="CHEBI:15378"/>
        <dbReference type="ChEBI" id="CHEBI:29969"/>
        <dbReference type="ChEBI" id="CHEBI:57287"/>
        <dbReference type="ChEBI" id="CHEBI:57288"/>
        <dbReference type="ChEBI" id="CHEBI:61930"/>
        <dbReference type="EC" id="2.3.1.48"/>
    </reaction>
</comment>
<evidence type="ECO:0000256" key="9">
    <source>
        <dbReference type="PROSITE-ProRule" id="PRU00146"/>
    </source>
</evidence>
<dbReference type="Pfam" id="PF00628">
    <property type="entry name" value="PHD"/>
    <property type="match status" value="1"/>
</dbReference>
<dbReference type="Gene3D" id="1.10.10.10">
    <property type="entry name" value="Winged helix-like DNA-binding domain superfamily/Winged helix DNA-binding domain"/>
    <property type="match status" value="1"/>
</dbReference>
<proteinExistence type="inferred from homology"/>
<dbReference type="Pfam" id="PF01853">
    <property type="entry name" value="MOZ_SAS"/>
    <property type="match status" value="1"/>
</dbReference>
<evidence type="ECO:0000259" key="13">
    <source>
        <dbReference type="PROSITE" id="PS51726"/>
    </source>
</evidence>
<feature type="domain" description="MYST-type HAT" evidence="13">
    <location>
        <begin position="324"/>
        <end position="596"/>
    </location>
</feature>
<evidence type="ECO:0000256" key="4">
    <source>
        <dbReference type="ARBA" id="ARBA00022723"/>
    </source>
</evidence>
<dbReference type="InterPro" id="IPR036388">
    <property type="entry name" value="WH-like_DNA-bd_sf"/>
</dbReference>
<dbReference type="Proteomes" id="UP000095282">
    <property type="component" value="Unplaced"/>
</dbReference>